<dbReference type="InterPro" id="IPR011712">
    <property type="entry name" value="Sig_transdc_His_kin_sub3_dim/P"/>
</dbReference>
<keyword evidence="3" id="KW-0808">Transferase</keyword>
<feature type="transmembrane region" description="Helical" evidence="8">
    <location>
        <begin position="163"/>
        <end position="183"/>
    </location>
</feature>
<dbReference type="GO" id="GO:0016301">
    <property type="term" value="F:kinase activity"/>
    <property type="evidence" value="ECO:0007669"/>
    <property type="project" value="UniProtKB-KW"/>
</dbReference>
<keyword evidence="8" id="KW-1133">Transmembrane helix</keyword>
<dbReference type="EMBL" id="CP136862">
    <property type="protein sequence ID" value="WOJ90777.1"/>
    <property type="molecule type" value="Genomic_DNA"/>
</dbReference>
<dbReference type="Gene3D" id="1.20.5.1930">
    <property type="match status" value="1"/>
</dbReference>
<protein>
    <submittedName>
        <fullName evidence="10">Histidine kinase</fullName>
    </submittedName>
</protein>
<gene>
    <name evidence="10" type="ORF">RZS28_05675</name>
</gene>
<evidence type="ECO:0000259" key="9">
    <source>
        <dbReference type="PROSITE" id="PS50885"/>
    </source>
</evidence>
<dbReference type="PANTHER" id="PTHR24421">
    <property type="entry name" value="NITRATE/NITRITE SENSOR PROTEIN NARX-RELATED"/>
    <property type="match status" value="1"/>
</dbReference>
<evidence type="ECO:0000313" key="10">
    <source>
        <dbReference type="EMBL" id="WOJ90777.1"/>
    </source>
</evidence>
<sequence length="482" mass="52313">MPHETMKNSMRMRLILIPSGILLLGIIAAIVVTLSNARARIASEIDSGLNLGDHLIGYALDDLAASKNPDAALRRLRDGLSHVRHIEVAYRAQAPETGQEPAKPSPFDPSAKARSSAPDWFLHLFEPARIEKSFPVSIGGERRGELVMSSEPADEAAEIWESLVFLTALMTAISIAIVALLLLTARHTLKPIHQLVDGLDRLGRGQFDALGEIRISELRQIGEQFNRLARTLARAEEENHLLIDRLLSIQDAERKELARELHDEFGASLFGIRAAASCIVEAAATGTTDAATKTEIVSRAQAISALADAIQKQNYRILDRIRPVILHQMGLPDALRHLVSSWRAQHREFDCDIEIPPESLKPRPALDEEVSLTSYRIVQECLTNVARHSKAKVVRVAMDFCAGPPSRPGEAAADATEAGPSLRLSIEDDGVGLPLEFKFGFGILGMSERVRKLGGHLKIGNGARAGAIVEASIPLGAPAPSA</sequence>
<dbReference type="InterPro" id="IPR003660">
    <property type="entry name" value="HAMP_dom"/>
</dbReference>
<dbReference type="InterPro" id="IPR036890">
    <property type="entry name" value="HATPase_C_sf"/>
</dbReference>
<keyword evidence="11" id="KW-1185">Reference proteome</keyword>
<keyword evidence="4 10" id="KW-0418">Kinase</keyword>
<evidence type="ECO:0000256" key="3">
    <source>
        <dbReference type="ARBA" id="ARBA00022679"/>
    </source>
</evidence>
<dbReference type="Gene3D" id="3.30.565.10">
    <property type="entry name" value="Histidine kinase-like ATPase, C-terminal domain"/>
    <property type="match status" value="1"/>
</dbReference>
<evidence type="ECO:0000256" key="2">
    <source>
        <dbReference type="ARBA" id="ARBA00022553"/>
    </source>
</evidence>
<accession>A0ABZ0HU19</accession>
<feature type="region of interest" description="Disordered" evidence="7">
    <location>
        <begin position="93"/>
        <end position="114"/>
    </location>
</feature>
<evidence type="ECO:0000256" key="6">
    <source>
        <dbReference type="SAM" id="Coils"/>
    </source>
</evidence>
<dbReference type="Pfam" id="PF00672">
    <property type="entry name" value="HAMP"/>
    <property type="match status" value="1"/>
</dbReference>
<proteinExistence type="predicted"/>
<dbReference type="Pfam" id="PF07730">
    <property type="entry name" value="HisKA_3"/>
    <property type="match status" value="1"/>
</dbReference>
<evidence type="ECO:0000256" key="8">
    <source>
        <dbReference type="SAM" id="Phobius"/>
    </source>
</evidence>
<keyword evidence="8" id="KW-0472">Membrane</keyword>
<organism evidence="10 11">
    <name type="scientific">Methylocapsa polymorpha</name>
    <dbReference type="NCBI Taxonomy" id="3080828"/>
    <lineage>
        <taxon>Bacteria</taxon>
        <taxon>Pseudomonadati</taxon>
        <taxon>Pseudomonadota</taxon>
        <taxon>Alphaproteobacteria</taxon>
        <taxon>Hyphomicrobiales</taxon>
        <taxon>Beijerinckiaceae</taxon>
        <taxon>Methylocapsa</taxon>
    </lineage>
</organism>
<keyword evidence="6" id="KW-0175">Coiled coil</keyword>
<keyword evidence="5" id="KW-0902">Two-component regulatory system</keyword>
<dbReference type="SUPFAM" id="SSF55874">
    <property type="entry name" value="ATPase domain of HSP90 chaperone/DNA topoisomerase II/histidine kinase"/>
    <property type="match status" value="1"/>
</dbReference>
<keyword evidence="8" id="KW-0812">Transmembrane</keyword>
<name>A0ABZ0HU19_9HYPH</name>
<evidence type="ECO:0000313" key="11">
    <source>
        <dbReference type="Proteomes" id="UP001626536"/>
    </source>
</evidence>
<dbReference type="SMART" id="SM00304">
    <property type="entry name" value="HAMP"/>
    <property type="match status" value="1"/>
</dbReference>
<dbReference type="PROSITE" id="PS50885">
    <property type="entry name" value="HAMP"/>
    <property type="match status" value="1"/>
</dbReference>
<feature type="domain" description="HAMP" evidence="9">
    <location>
        <begin position="186"/>
        <end position="237"/>
    </location>
</feature>
<dbReference type="Proteomes" id="UP001626536">
    <property type="component" value="Chromosome"/>
</dbReference>
<dbReference type="InterPro" id="IPR050482">
    <property type="entry name" value="Sensor_HK_TwoCompSys"/>
</dbReference>
<comment type="subcellular location">
    <subcellularLocation>
        <location evidence="1">Membrane</location>
    </subcellularLocation>
</comment>
<feature type="coiled-coil region" evidence="6">
    <location>
        <begin position="218"/>
        <end position="252"/>
    </location>
</feature>
<evidence type="ECO:0000256" key="5">
    <source>
        <dbReference type="ARBA" id="ARBA00023012"/>
    </source>
</evidence>
<evidence type="ECO:0000256" key="1">
    <source>
        <dbReference type="ARBA" id="ARBA00004370"/>
    </source>
</evidence>
<keyword evidence="2" id="KW-0597">Phosphoprotein</keyword>
<dbReference type="RefSeq" id="WP_407340365.1">
    <property type="nucleotide sequence ID" value="NZ_CP136862.1"/>
</dbReference>
<reference evidence="10 11" key="1">
    <citation type="submission" date="2023-10" db="EMBL/GenBank/DDBJ databases">
        <title>Novel methanotroph of the genus Methylocapsa from a subarctic wetland.</title>
        <authorList>
            <person name="Belova S.E."/>
            <person name="Oshkin I.Y."/>
            <person name="Miroshnikov K."/>
            <person name="Dedysh S.N."/>
        </authorList>
    </citation>
    <scope>NUCLEOTIDE SEQUENCE [LARGE SCALE GENOMIC DNA]</scope>
    <source>
        <strain evidence="10 11">RX1</strain>
    </source>
</reference>
<dbReference type="PANTHER" id="PTHR24421:SF58">
    <property type="entry name" value="SIGNAL TRANSDUCTION HISTIDINE-PROTEIN KINASE_PHOSPHATASE UHPB"/>
    <property type="match status" value="1"/>
</dbReference>
<dbReference type="CDD" id="cd16917">
    <property type="entry name" value="HATPase_UhpB-NarQ-NarX-like"/>
    <property type="match status" value="1"/>
</dbReference>
<dbReference type="Gene3D" id="6.10.340.10">
    <property type="match status" value="1"/>
</dbReference>
<evidence type="ECO:0000256" key="7">
    <source>
        <dbReference type="SAM" id="MobiDB-lite"/>
    </source>
</evidence>
<evidence type="ECO:0000256" key="4">
    <source>
        <dbReference type="ARBA" id="ARBA00022777"/>
    </source>
</evidence>